<proteinExistence type="predicted"/>
<dbReference type="VEuPathDB" id="AmoebaDB:EIN_372290"/>
<dbReference type="KEGG" id="eiv:EIN_372290"/>
<feature type="compositionally biased region" description="Basic and acidic residues" evidence="1">
    <location>
        <begin position="52"/>
        <end position="73"/>
    </location>
</feature>
<dbReference type="EMBL" id="KB206332">
    <property type="protein sequence ID" value="ELP92807.1"/>
    <property type="molecule type" value="Genomic_DNA"/>
</dbReference>
<organism evidence="2 3">
    <name type="scientific">Entamoeba invadens IP1</name>
    <dbReference type="NCBI Taxonomy" id="370355"/>
    <lineage>
        <taxon>Eukaryota</taxon>
        <taxon>Amoebozoa</taxon>
        <taxon>Evosea</taxon>
        <taxon>Archamoebae</taxon>
        <taxon>Mastigamoebida</taxon>
        <taxon>Entamoebidae</taxon>
        <taxon>Entamoeba</taxon>
    </lineage>
</organism>
<evidence type="ECO:0000313" key="2">
    <source>
        <dbReference type="EMBL" id="ELP92807.1"/>
    </source>
</evidence>
<sequence length="197" mass="22558">MRLQTTQSWDDFCHQNNYHKSKTHSANLSHNSPNDSSGPSSPYSSNHSSPRPSRERELSPKRYKASKSEEYIPRPRKPFLPQATFLAKSGVSPLPVKNEVQHHHDQIVDIGTCISENEEILRRIGFNLPFNNEFCERSRPDVVKLGVNLKTLLELTDSIARPKELPFMPIIFNFPPEFAGVPQEIQAEIQKRDFSHV</sequence>
<protein>
    <submittedName>
        <fullName evidence="2">Uncharacterized protein</fullName>
    </submittedName>
</protein>
<keyword evidence="3" id="KW-1185">Reference proteome</keyword>
<feature type="compositionally biased region" description="Polar residues" evidence="1">
    <location>
        <begin position="1"/>
        <end position="16"/>
    </location>
</feature>
<evidence type="ECO:0000313" key="3">
    <source>
        <dbReference type="Proteomes" id="UP000014680"/>
    </source>
</evidence>
<feature type="compositionally biased region" description="Low complexity" evidence="1">
    <location>
        <begin position="29"/>
        <end position="51"/>
    </location>
</feature>
<dbReference type="GeneID" id="14891680"/>
<dbReference type="AlphaFoldDB" id="A0A0A1UGM0"/>
<dbReference type="RefSeq" id="XP_004259578.1">
    <property type="nucleotide sequence ID" value="XM_004259530.1"/>
</dbReference>
<gene>
    <name evidence="2" type="ORF">EIN_372290</name>
</gene>
<evidence type="ECO:0000256" key="1">
    <source>
        <dbReference type="SAM" id="MobiDB-lite"/>
    </source>
</evidence>
<feature type="region of interest" description="Disordered" evidence="1">
    <location>
        <begin position="1"/>
        <end position="75"/>
    </location>
</feature>
<reference evidence="2 3" key="1">
    <citation type="submission" date="2012-10" db="EMBL/GenBank/DDBJ databases">
        <authorList>
            <person name="Zafar N."/>
            <person name="Inman J."/>
            <person name="Hall N."/>
            <person name="Lorenzi H."/>
            <person name="Caler E."/>
        </authorList>
    </citation>
    <scope>NUCLEOTIDE SEQUENCE [LARGE SCALE GENOMIC DNA]</scope>
    <source>
        <strain evidence="2 3">IP1</strain>
    </source>
</reference>
<accession>A0A0A1UGM0</accession>
<dbReference type="Proteomes" id="UP000014680">
    <property type="component" value="Unassembled WGS sequence"/>
</dbReference>
<name>A0A0A1UGM0_ENTIV</name>